<evidence type="ECO:0000313" key="3">
    <source>
        <dbReference type="Proteomes" id="UP000295344"/>
    </source>
</evidence>
<name>A0A4V3EB85_9MICO</name>
<reference evidence="2 3" key="1">
    <citation type="submission" date="2019-03" db="EMBL/GenBank/DDBJ databases">
        <title>Genomic Encyclopedia of Archaeal and Bacterial Type Strains, Phase II (KMG-II): from individual species to whole genera.</title>
        <authorList>
            <person name="Goeker M."/>
        </authorList>
    </citation>
    <scope>NUCLEOTIDE SEQUENCE [LARGE SCALE GENOMIC DNA]</scope>
    <source>
        <strain evidence="2 3">DSM 24782</strain>
    </source>
</reference>
<accession>A0A4V3EB85</accession>
<sequence>MADVGALLRANLHDVFGNRDADARRRAIEATFAPDVVFTDPDESVTGWDALERKAAGLIDGAPPEFAFVDAGPAYIADGIGVQAWEFGPAGAPVARGVDVITVRDGRVAELRTVLAG</sequence>
<keyword evidence="3" id="KW-1185">Reference proteome</keyword>
<dbReference type="InterPro" id="IPR037401">
    <property type="entry name" value="SnoaL-like"/>
</dbReference>
<protein>
    <submittedName>
        <fullName evidence="2">SnoaL-like protein</fullName>
    </submittedName>
</protein>
<dbReference type="SUPFAM" id="SSF54427">
    <property type="entry name" value="NTF2-like"/>
    <property type="match status" value="1"/>
</dbReference>
<gene>
    <name evidence="2" type="ORF">CLV52_0597</name>
</gene>
<proteinExistence type="predicted"/>
<feature type="domain" description="SnoaL-like" evidence="1">
    <location>
        <begin position="14"/>
        <end position="110"/>
    </location>
</feature>
<dbReference type="EMBL" id="SOAM01000001">
    <property type="protein sequence ID" value="TDS80044.1"/>
    <property type="molecule type" value="Genomic_DNA"/>
</dbReference>
<dbReference type="Gene3D" id="3.10.450.50">
    <property type="match status" value="1"/>
</dbReference>
<dbReference type="InterPro" id="IPR032710">
    <property type="entry name" value="NTF2-like_dom_sf"/>
</dbReference>
<evidence type="ECO:0000259" key="1">
    <source>
        <dbReference type="Pfam" id="PF12680"/>
    </source>
</evidence>
<dbReference type="Proteomes" id="UP000295344">
    <property type="component" value="Unassembled WGS sequence"/>
</dbReference>
<dbReference type="AlphaFoldDB" id="A0A4V3EB85"/>
<dbReference type="OrthoDB" id="7064268at2"/>
<dbReference type="RefSeq" id="WP_133764692.1">
    <property type="nucleotide sequence ID" value="NZ_BAAARP010000001.1"/>
</dbReference>
<comment type="caution">
    <text evidence="2">The sequence shown here is derived from an EMBL/GenBank/DDBJ whole genome shotgun (WGS) entry which is preliminary data.</text>
</comment>
<organism evidence="2 3">
    <name type="scientific">Amnibacterium kyonggiense</name>
    <dbReference type="NCBI Taxonomy" id="595671"/>
    <lineage>
        <taxon>Bacteria</taxon>
        <taxon>Bacillati</taxon>
        <taxon>Actinomycetota</taxon>
        <taxon>Actinomycetes</taxon>
        <taxon>Micrococcales</taxon>
        <taxon>Microbacteriaceae</taxon>
        <taxon>Amnibacterium</taxon>
    </lineage>
</organism>
<evidence type="ECO:0000313" key="2">
    <source>
        <dbReference type="EMBL" id="TDS80044.1"/>
    </source>
</evidence>
<dbReference type="Pfam" id="PF12680">
    <property type="entry name" value="SnoaL_2"/>
    <property type="match status" value="1"/>
</dbReference>